<reference evidence="1" key="1">
    <citation type="journal article" date="2022" name="Int. J. Mol. Sci.">
        <title>Draft Genome of Tanacetum Coccineum: Genomic Comparison of Closely Related Tanacetum-Family Plants.</title>
        <authorList>
            <person name="Yamashiro T."/>
            <person name="Shiraishi A."/>
            <person name="Nakayama K."/>
            <person name="Satake H."/>
        </authorList>
    </citation>
    <scope>NUCLEOTIDE SEQUENCE</scope>
</reference>
<dbReference type="EMBL" id="BQNB010016127">
    <property type="protein sequence ID" value="GJT48123.1"/>
    <property type="molecule type" value="Genomic_DNA"/>
</dbReference>
<protein>
    <submittedName>
        <fullName evidence="1">Uncharacterized protein</fullName>
    </submittedName>
</protein>
<organism evidence="1 2">
    <name type="scientific">Tanacetum coccineum</name>
    <dbReference type="NCBI Taxonomy" id="301880"/>
    <lineage>
        <taxon>Eukaryota</taxon>
        <taxon>Viridiplantae</taxon>
        <taxon>Streptophyta</taxon>
        <taxon>Embryophyta</taxon>
        <taxon>Tracheophyta</taxon>
        <taxon>Spermatophyta</taxon>
        <taxon>Magnoliopsida</taxon>
        <taxon>eudicotyledons</taxon>
        <taxon>Gunneridae</taxon>
        <taxon>Pentapetalae</taxon>
        <taxon>asterids</taxon>
        <taxon>campanulids</taxon>
        <taxon>Asterales</taxon>
        <taxon>Asteraceae</taxon>
        <taxon>Asteroideae</taxon>
        <taxon>Anthemideae</taxon>
        <taxon>Anthemidinae</taxon>
        <taxon>Tanacetum</taxon>
    </lineage>
</organism>
<reference evidence="1" key="2">
    <citation type="submission" date="2022-01" db="EMBL/GenBank/DDBJ databases">
        <authorList>
            <person name="Yamashiro T."/>
            <person name="Shiraishi A."/>
            <person name="Satake H."/>
            <person name="Nakayama K."/>
        </authorList>
    </citation>
    <scope>NUCLEOTIDE SEQUENCE</scope>
</reference>
<proteinExistence type="predicted"/>
<keyword evidence="2" id="KW-1185">Reference proteome</keyword>
<accession>A0ABQ5EB50</accession>
<comment type="caution">
    <text evidence="1">The sequence shown here is derived from an EMBL/GenBank/DDBJ whole genome shotgun (WGS) entry which is preliminary data.</text>
</comment>
<name>A0ABQ5EB50_9ASTR</name>
<gene>
    <name evidence="1" type="ORF">Tco_0974280</name>
</gene>
<dbReference type="Proteomes" id="UP001151760">
    <property type="component" value="Unassembled WGS sequence"/>
</dbReference>
<evidence type="ECO:0000313" key="2">
    <source>
        <dbReference type="Proteomes" id="UP001151760"/>
    </source>
</evidence>
<sequence length="297" mass="32829">MRHQPNGVITTIWRSGKSPDDDETIDLFISPLHTLDILRLLESTASRLFLELRPYITLAHGVAPDYVGLEPGWLMEGSTIIVTQKFNPSALSHVELLFDPELYDDSYDPDNTAITLVADASQYSITKLSVPLGKLDRSGASNLLLQGPAALFIFFTPDPKVKSSEANKPFFSNILHCPDNSFNSDGAKRYGAQANVAMQVCLFPLRWFFLRSVVVFSQPSLLNRSPKLGVFFVLLPNNLGPGLEQVYVVVQSAIFGLCCSVEVQVSFQTVGLVTSAPLLVEPFRHAIPLRSNMSRMK</sequence>
<evidence type="ECO:0000313" key="1">
    <source>
        <dbReference type="EMBL" id="GJT48123.1"/>
    </source>
</evidence>